<evidence type="ECO:0000256" key="10">
    <source>
        <dbReference type="ARBA" id="ARBA00023136"/>
    </source>
</evidence>
<dbReference type="AlphaFoldDB" id="A0AAJ7U5C8"/>
<dbReference type="InterPro" id="IPR050911">
    <property type="entry name" value="DRAM/TMEM150_Autophagy_Mod"/>
</dbReference>
<evidence type="ECO:0000313" key="17">
    <source>
        <dbReference type="RefSeq" id="XP_032830018.1"/>
    </source>
</evidence>
<feature type="transmembrane region" description="Helical" evidence="14">
    <location>
        <begin position="184"/>
        <end position="201"/>
    </location>
</feature>
<evidence type="ECO:0000313" key="16">
    <source>
        <dbReference type="Proteomes" id="UP001318040"/>
    </source>
</evidence>
<evidence type="ECO:0000313" key="18">
    <source>
        <dbReference type="RefSeq" id="XP_032830026.1"/>
    </source>
</evidence>
<dbReference type="GeneID" id="116953856"/>
<feature type="transmembrane region" description="Helical" evidence="14">
    <location>
        <begin position="7"/>
        <end position="26"/>
    </location>
</feature>
<dbReference type="GO" id="GO:0010008">
    <property type="term" value="C:endosome membrane"/>
    <property type="evidence" value="ECO:0007669"/>
    <property type="project" value="UniProtKB-SubCell"/>
</dbReference>
<feature type="transmembrane region" description="Helical" evidence="14">
    <location>
        <begin position="53"/>
        <end position="71"/>
    </location>
</feature>
<dbReference type="RefSeq" id="XP_032830035.1">
    <property type="nucleotide sequence ID" value="XM_032974144.1"/>
</dbReference>
<keyword evidence="8 14" id="KW-1133">Transmembrane helix</keyword>
<keyword evidence="7" id="KW-0967">Endosome</keyword>
<comment type="subcellular location">
    <subcellularLocation>
        <location evidence="3">Cell membrane</location>
        <topology evidence="3">Multi-pass membrane protein</topology>
    </subcellularLocation>
    <subcellularLocation>
        <location evidence="2">Cytoplasmic vesicle</location>
        <location evidence="2">Autophagosome membrane</location>
        <topology evidence="2">Multi-pass membrane protein</topology>
    </subcellularLocation>
    <subcellularLocation>
        <location evidence="1">Endosome membrane</location>
        <topology evidence="1">Multi-pass membrane protein</topology>
    </subcellularLocation>
</comment>
<evidence type="ECO:0000259" key="15">
    <source>
        <dbReference type="Pfam" id="PF10277"/>
    </source>
</evidence>
<evidence type="ECO:0000256" key="3">
    <source>
        <dbReference type="ARBA" id="ARBA00004651"/>
    </source>
</evidence>
<dbReference type="KEGG" id="pmrn:116953856"/>
<comment type="function">
    <text evidence="13">Modulator of macroautophagy that causes accumulation of autophagosomes under basal conditions and enhances autophagic flux. Represses cell death and promotes long-term clonogenic survival of cells grown in the absence of glucose in a macroautophagy-independent manner. May have some role in extracellular matrix engulfment or growth factor receptor recycling, both of which can modulate cell survival.</text>
</comment>
<proteinExistence type="inferred from homology"/>
<comment type="similarity">
    <text evidence="4">Belongs to the DRAM/TMEM150 family.</text>
</comment>
<keyword evidence="10 14" id="KW-0472">Membrane</keyword>
<evidence type="ECO:0000256" key="14">
    <source>
        <dbReference type="SAM" id="Phobius"/>
    </source>
</evidence>
<sequence length="245" mass="26886">MWTWALLPLGFSSLGVAGFWTVYIVAGNNTPVSPLVSFPYISDCGTYPPQSCLFGQLLNVGGFTVLVICLIRYRQVEGYGYHSWINTLSLLMGVLCAFGATLVGNFQETNHLPTHMVGAVLTFGAAVLYFWLQSVLILRVRPRHGGLALAGIRIIACILATSTYILAPVFYYEDMRNASAICEWILAMDVLLYFGTFAVEFKHITHLGLKLEVDHTCRMNSCNGLMSSASSPLTIPLPNAHSLPE</sequence>
<dbReference type="GO" id="GO:0006914">
    <property type="term" value="P:autophagy"/>
    <property type="evidence" value="ECO:0007669"/>
    <property type="project" value="UniProtKB-KW"/>
</dbReference>
<feature type="transmembrane region" description="Helical" evidence="14">
    <location>
        <begin position="150"/>
        <end position="172"/>
    </location>
</feature>
<evidence type="ECO:0000256" key="11">
    <source>
        <dbReference type="ARBA" id="ARBA00023180"/>
    </source>
</evidence>
<evidence type="ECO:0000256" key="13">
    <source>
        <dbReference type="ARBA" id="ARBA00045144"/>
    </source>
</evidence>
<evidence type="ECO:0000256" key="2">
    <source>
        <dbReference type="ARBA" id="ARBA00004542"/>
    </source>
</evidence>
<gene>
    <name evidence="17 18 19" type="primary">LOC116953856</name>
</gene>
<accession>A0AAJ7U5C8</accession>
<dbReference type="Pfam" id="PF10277">
    <property type="entry name" value="Frag1"/>
    <property type="match status" value="1"/>
</dbReference>
<reference evidence="17 18" key="1">
    <citation type="submission" date="2025-04" db="UniProtKB">
        <authorList>
            <consortium name="RefSeq"/>
        </authorList>
    </citation>
    <scope>IDENTIFICATION</scope>
    <source>
        <tissue evidence="17 18">Sperm</tissue>
    </source>
</reference>
<feature type="transmembrane region" description="Helical" evidence="14">
    <location>
        <begin position="116"/>
        <end position="138"/>
    </location>
</feature>
<dbReference type="InterPro" id="IPR019402">
    <property type="entry name" value="CWH43_N"/>
</dbReference>
<evidence type="ECO:0000256" key="1">
    <source>
        <dbReference type="ARBA" id="ARBA00004337"/>
    </source>
</evidence>
<evidence type="ECO:0000256" key="7">
    <source>
        <dbReference type="ARBA" id="ARBA00022753"/>
    </source>
</evidence>
<feature type="transmembrane region" description="Helical" evidence="14">
    <location>
        <begin position="83"/>
        <end position="104"/>
    </location>
</feature>
<evidence type="ECO:0000256" key="6">
    <source>
        <dbReference type="ARBA" id="ARBA00022692"/>
    </source>
</evidence>
<dbReference type="GO" id="GO:0005886">
    <property type="term" value="C:plasma membrane"/>
    <property type="evidence" value="ECO:0007669"/>
    <property type="project" value="UniProtKB-SubCell"/>
</dbReference>
<keyword evidence="5" id="KW-1003">Cell membrane</keyword>
<dbReference type="RefSeq" id="XP_032830026.1">
    <property type="nucleotide sequence ID" value="XM_032974135.1"/>
</dbReference>
<feature type="domain" description="CWH43-like N-terminal" evidence="15">
    <location>
        <begin position="4"/>
        <end position="204"/>
    </location>
</feature>
<keyword evidence="16" id="KW-1185">Reference proteome</keyword>
<keyword evidence="9" id="KW-0072">Autophagy</keyword>
<protein>
    <submittedName>
        <fullName evidence="17 18">Modulator of macroautophagy TMEM150B-like</fullName>
    </submittedName>
</protein>
<organism evidence="16 19">
    <name type="scientific">Petromyzon marinus</name>
    <name type="common">Sea lamprey</name>
    <dbReference type="NCBI Taxonomy" id="7757"/>
    <lineage>
        <taxon>Eukaryota</taxon>
        <taxon>Metazoa</taxon>
        <taxon>Chordata</taxon>
        <taxon>Craniata</taxon>
        <taxon>Vertebrata</taxon>
        <taxon>Cyclostomata</taxon>
        <taxon>Hyperoartia</taxon>
        <taxon>Petromyzontiformes</taxon>
        <taxon>Petromyzontidae</taxon>
        <taxon>Petromyzon</taxon>
    </lineage>
</organism>
<name>A0AAJ7U5C8_PETMA</name>
<evidence type="ECO:0000313" key="19">
    <source>
        <dbReference type="RefSeq" id="XP_032830035.1"/>
    </source>
</evidence>
<evidence type="ECO:0000256" key="8">
    <source>
        <dbReference type="ARBA" id="ARBA00022989"/>
    </source>
</evidence>
<evidence type="ECO:0000256" key="4">
    <source>
        <dbReference type="ARBA" id="ARBA00006565"/>
    </source>
</evidence>
<evidence type="ECO:0000256" key="12">
    <source>
        <dbReference type="ARBA" id="ARBA00023329"/>
    </source>
</evidence>
<evidence type="ECO:0000256" key="9">
    <source>
        <dbReference type="ARBA" id="ARBA00023006"/>
    </source>
</evidence>
<evidence type="ECO:0000256" key="5">
    <source>
        <dbReference type="ARBA" id="ARBA00022475"/>
    </source>
</evidence>
<keyword evidence="11" id="KW-0325">Glycoprotein</keyword>
<keyword evidence="6 14" id="KW-0812">Transmembrane</keyword>
<dbReference type="PANTHER" id="PTHR21324:SF3">
    <property type="entry name" value="MODULATOR OF MACROAUTOPHAGY TMEM150B"/>
    <property type="match status" value="1"/>
</dbReference>
<dbReference type="PANTHER" id="PTHR21324">
    <property type="entry name" value="FASTING-INDUCIBLE INTEGRAL MEMBRANE PROTEIN TM6P1-RELATED"/>
    <property type="match status" value="1"/>
</dbReference>
<dbReference type="GO" id="GO:0000421">
    <property type="term" value="C:autophagosome membrane"/>
    <property type="evidence" value="ECO:0007669"/>
    <property type="project" value="UniProtKB-SubCell"/>
</dbReference>
<dbReference type="RefSeq" id="XP_032830018.1">
    <property type="nucleotide sequence ID" value="XM_032974127.1"/>
</dbReference>
<keyword evidence="12" id="KW-0968">Cytoplasmic vesicle</keyword>
<dbReference type="Proteomes" id="UP001318040">
    <property type="component" value="Chromosome 3"/>
</dbReference>